<dbReference type="EMBL" id="BKCP01012181">
    <property type="protein sequence ID" value="GER55850.1"/>
    <property type="molecule type" value="Genomic_DNA"/>
</dbReference>
<comment type="caution">
    <text evidence="1">The sequence shown here is derived from an EMBL/GenBank/DDBJ whole genome shotgun (WGS) entry which is preliminary data.</text>
</comment>
<gene>
    <name evidence="1" type="ORF">STAS_33545</name>
</gene>
<dbReference type="AlphaFoldDB" id="A0A5A7RF87"/>
<sequence>MGRHVVTGRALVGREEYIGRLARSHDYDVGRVRVRVRGIDSDDCQSVGRDFEEQLVVQCSVDYSEEIGFPAYYVQLMYVILLINYQGELGLLYKALGTGRVDRIWAGLLGLHKPWPEAIERAHATKEFPLVELSCVLVGWGIGLRIRAHRPNRLEVETHHA</sequence>
<evidence type="ECO:0000313" key="2">
    <source>
        <dbReference type="Proteomes" id="UP000325081"/>
    </source>
</evidence>
<name>A0A5A7RF87_STRAF</name>
<dbReference type="Proteomes" id="UP000325081">
    <property type="component" value="Unassembled WGS sequence"/>
</dbReference>
<proteinExistence type="predicted"/>
<dbReference type="OrthoDB" id="10597297at2759"/>
<evidence type="ECO:0000313" key="1">
    <source>
        <dbReference type="EMBL" id="GER55850.1"/>
    </source>
</evidence>
<protein>
    <submittedName>
        <fullName evidence="1">Phosphate acyltransferase</fullName>
    </submittedName>
</protein>
<accession>A0A5A7RF87</accession>
<reference evidence="2" key="1">
    <citation type="journal article" date="2019" name="Curr. Biol.">
        <title>Genome Sequence of Striga asiatica Provides Insight into the Evolution of Plant Parasitism.</title>
        <authorList>
            <person name="Yoshida S."/>
            <person name="Kim S."/>
            <person name="Wafula E.K."/>
            <person name="Tanskanen J."/>
            <person name="Kim Y.M."/>
            <person name="Honaas L."/>
            <person name="Yang Z."/>
            <person name="Spallek T."/>
            <person name="Conn C.E."/>
            <person name="Ichihashi Y."/>
            <person name="Cheong K."/>
            <person name="Cui S."/>
            <person name="Der J.P."/>
            <person name="Gundlach H."/>
            <person name="Jiao Y."/>
            <person name="Hori C."/>
            <person name="Ishida J.K."/>
            <person name="Kasahara H."/>
            <person name="Kiba T."/>
            <person name="Kim M.S."/>
            <person name="Koo N."/>
            <person name="Laohavisit A."/>
            <person name="Lee Y.H."/>
            <person name="Lumba S."/>
            <person name="McCourt P."/>
            <person name="Mortimer J.C."/>
            <person name="Mutuku J.M."/>
            <person name="Nomura T."/>
            <person name="Sasaki-Sekimoto Y."/>
            <person name="Seto Y."/>
            <person name="Wang Y."/>
            <person name="Wakatake T."/>
            <person name="Sakakibara H."/>
            <person name="Demura T."/>
            <person name="Yamaguchi S."/>
            <person name="Yoneyama K."/>
            <person name="Manabe R.I."/>
            <person name="Nelson D.C."/>
            <person name="Schulman A.H."/>
            <person name="Timko M.P."/>
            <person name="dePamphilis C.W."/>
            <person name="Choi D."/>
            <person name="Shirasu K."/>
        </authorList>
    </citation>
    <scope>NUCLEOTIDE SEQUENCE [LARGE SCALE GENOMIC DNA]</scope>
    <source>
        <strain evidence="2">cv. UVA1</strain>
    </source>
</reference>
<keyword evidence="1" id="KW-0808">Transferase</keyword>
<organism evidence="1 2">
    <name type="scientific">Striga asiatica</name>
    <name type="common">Asiatic witchweed</name>
    <name type="synonym">Buchnera asiatica</name>
    <dbReference type="NCBI Taxonomy" id="4170"/>
    <lineage>
        <taxon>Eukaryota</taxon>
        <taxon>Viridiplantae</taxon>
        <taxon>Streptophyta</taxon>
        <taxon>Embryophyta</taxon>
        <taxon>Tracheophyta</taxon>
        <taxon>Spermatophyta</taxon>
        <taxon>Magnoliopsida</taxon>
        <taxon>eudicotyledons</taxon>
        <taxon>Gunneridae</taxon>
        <taxon>Pentapetalae</taxon>
        <taxon>asterids</taxon>
        <taxon>lamiids</taxon>
        <taxon>Lamiales</taxon>
        <taxon>Orobanchaceae</taxon>
        <taxon>Buchnereae</taxon>
        <taxon>Striga</taxon>
    </lineage>
</organism>
<dbReference type="GO" id="GO:0016746">
    <property type="term" value="F:acyltransferase activity"/>
    <property type="evidence" value="ECO:0007669"/>
    <property type="project" value="UniProtKB-KW"/>
</dbReference>
<keyword evidence="1" id="KW-0012">Acyltransferase</keyword>
<keyword evidence="2" id="KW-1185">Reference proteome</keyword>